<dbReference type="InterPro" id="IPR012347">
    <property type="entry name" value="Ferritin-like"/>
</dbReference>
<organism evidence="2 3">
    <name type="scientific">Luteipulveratus halotolerans</name>
    <dbReference type="NCBI Taxonomy" id="1631356"/>
    <lineage>
        <taxon>Bacteria</taxon>
        <taxon>Bacillati</taxon>
        <taxon>Actinomycetota</taxon>
        <taxon>Actinomycetes</taxon>
        <taxon>Micrococcales</taxon>
        <taxon>Dermacoccaceae</taxon>
        <taxon>Luteipulveratus</taxon>
    </lineage>
</organism>
<sequence length="229" mass="24993">MATSTGRDLADPSFRAGVVELCGALAYGELVGFFMIVHDAETAPRLSDRIALARLAAHELEQYERLSGRVTELGGDPETAMAPFTEGFDDWHRRTPAGSWLEGLMKVYAGHTLATDFYREISAYVDPETKALVEEVLHDTGHLDFAERTLREAISQDPAAGGRLALYGRRLIGEALSQAQRVAAERDAITNLLVDDGSGNGADLAELTQMFARITQAHTDRMEWLGLSA</sequence>
<accession>A0A0L6CG83</accession>
<dbReference type="Proteomes" id="UP000037397">
    <property type="component" value="Unassembled WGS sequence"/>
</dbReference>
<comment type="caution">
    <text evidence="2">The sequence shown here is derived from an EMBL/GenBank/DDBJ whole genome shotgun (WGS) entry which is preliminary data.</text>
</comment>
<proteinExistence type="predicted"/>
<dbReference type="Pfam" id="PF13794">
    <property type="entry name" value="MiaE_2"/>
    <property type="match status" value="1"/>
</dbReference>
<dbReference type="InterPro" id="IPR009078">
    <property type="entry name" value="Ferritin-like_SF"/>
</dbReference>
<dbReference type="CDD" id="cd00657">
    <property type="entry name" value="Ferritin_like"/>
    <property type="match status" value="1"/>
</dbReference>
<reference evidence="3" key="1">
    <citation type="submission" date="2015-03" db="EMBL/GenBank/DDBJ databases">
        <title>Luteipulveratus halotolerans sp. nov., a novel actinobacterium (Dermacoccaceae) from Sarawak, Malaysia.</title>
        <authorList>
            <person name="Juboi H."/>
            <person name="Basik A."/>
            <person name="Shamsul S.S."/>
            <person name="Arnold P."/>
            <person name="Schmitt E.K."/>
            <person name="Sanglier J.-J."/>
            <person name="Yeo T."/>
        </authorList>
    </citation>
    <scope>NUCLEOTIDE SEQUENCE [LARGE SCALE GENOMIC DNA]</scope>
    <source>
        <strain evidence="3">C296001</strain>
    </source>
</reference>
<name>A0A0L6CG83_9MICO</name>
<protein>
    <submittedName>
        <fullName evidence="2">Hydroxylase</fullName>
    </submittedName>
</protein>
<evidence type="ECO:0000313" key="2">
    <source>
        <dbReference type="EMBL" id="KNX36528.1"/>
    </source>
</evidence>
<gene>
    <name evidence="2" type="ORF">VV01_04160</name>
</gene>
<dbReference type="AlphaFoldDB" id="A0A0L6CG83"/>
<feature type="domain" description="Ferritin-like" evidence="1">
    <location>
        <begin position="14"/>
        <end position="195"/>
    </location>
</feature>
<dbReference type="OrthoDB" id="3728083at2"/>
<dbReference type="InterPro" id="IPR059125">
    <property type="entry name" value="Ferritin_actino"/>
</dbReference>
<evidence type="ECO:0000313" key="3">
    <source>
        <dbReference type="Proteomes" id="UP000037397"/>
    </source>
</evidence>
<evidence type="ECO:0000259" key="1">
    <source>
        <dbReference type="Pfam" id="PF13794"/>
    </source>
</evidence>
<dbReference type="STRING" id="1631356.VV01_04160"/>
<dbReference type="RefSeq" id="WP_050668792.1">
    <property type="nucleotide sequence ID" value="NZ_LAIR01000002.1"/>
</dbReference>
<keyword evidence="3" id="KW-1185">Reference proteome</keyword>
<dbReference type="Gene3D" id="1.20.1260.10">
    <property type="match status" value="1"/>
</dbReference>
<dbReference type="EMBL" id="LAIR01000002">
    <property type="protein sequence ID" value="KNX36528.1"/>
    <property type="molecule type" value="Genomic_DNA"/>
</dbReference>
<dbReference type="SUPFAM" id="SSF47240">
    <property type="entry name" value="Ferritin-like"/>
    <property type="match status" value="1"/>
</dbReference>